<keyword evidence="6" id="KW-1185">Reference proteome</keyword>
<feature type="domain" description="Tyr recombinase" evidence="4">
    <location>
        <begin position="1"/>
        <end position="154"/>
    </location>
</feature>
<comment type="caution">
    <text evidence="5">The sequence shown here is derived from an EMBL/GenBank/DDBJ whole genome shotgun (WGS) entry which is preliminary data.</text>
</comment>
<protein>
    <submittedName>
        <fullName evidence="5">Tyrosine-type recombinase/integrase</fullName>
    </submittedName>
</protein>
<organism evidence="5 6">
    <name type="scientific">Shewanella algicola</name>
    <dbReference type="NCBI Taxonomy" id="640633"/>
    <lineage>
        <taxon>Bacteria</taxon>
        <taxon>Pseudomonadati</taxon>
        <taxon>Pseudomonadota</taxon>
        <taxon>Gammaproteobacteria</taxon>
        <taxon>Alteromonadales</taxon>
        <taxon>Shewanellaceae</taxon>
        <taxon>Shewanella</taxon>
    </lineage>
</organism>
<dbReference type="Proteomes" id="UP001139408">
    <property type="component" value="Unassembled WGS sequence"/>
</dbReference>
<dbReference type="InterPro" id="IPR011010">
    <property type="entry name" value="DNA_brk_join_enz"/>
</dbReference>
<sequence length="179" mass="19975">MQHFFACGFRRGDVTKLKINGINKEALLLFALDGKGGQDRIVPIAKEALNAVLYYKDKIRPKFVNFMSGDYLFLDNRGLPFNGGQITALVNKYKRRAGVSKPGASNLYRHTTATTLLDNGADLLTTQKILGYASVVTTQGYTHIAVKKMSQDYQKFHPAVGNPNLYISRIHPLRKQPSD</sequence>
<reference evidence="5" key="1">
    <citation type="submission" date="2022-01" db="EMBL/GenBank/DDBJ databases">
        <title>Whole genome-based taxonomy of the Shewanellaceae.</title>
        <authorList>
            <person name="Martin-Rodriguez A.J."/>
        </authorList>
    </citation>
    <scope>NUCLEOTIDE SEQUENCE</scope>
    <source>
        <strain evidence="5">DSM 23803</strain>
    </source>
</reference>
<keyword evidence="1" id="KW-0159">Chromosome partition</keyword>
<dbReference type="InterPro" id="IPR002104">
    <property type="entry name" value="Integrase_catalytic"/>
</dbReference>
<evidence type="ECO:0000259" key="4">
    <source>
        <dbReference type="PROSITE" id="PS51898"/>
    </source>
</evidence>
<keyword evidence="3" id="KW-0233">DNA recombination</keyword>
<dbReference type="PROSITE" id="PS51898">
    <property type="entry name" value="TYR_RECOMBINASE"/>
    <property type="match status" value="1"/>
</dbReference>
<dbReference type="InterPro" id="IPR013762">
    <property type="entry name" value="Integrase-like_cat_sf"/>
</dbReference>
<dbReference type="GO" id="GO:0003677">
    <property type="term" value="F:DNA binding"/>
    <property type="evidence" value="ECO:0007669"/>
    <property type="project" value="InterPro"/>
</dbReference>
<dbReference type="PANTHER" id="PTHR30349">
    <property type="entry name" value="PHAGE INTEGRASE-RELATED"/>
    <property type="match status" value="1"/>
</dbReference>
<dbReference type="Gene3D" id="1.10.443.10">
    <property type="entry name" value="Intergrase catalytic core"/>
    <property type="match status" value="1"/>
</dbReference>
<dbReference type="EMBL" id="JAKILJ010000034">
    <property type="protein sequence ID" value="MCL1106482.1"/>
    <property type="molecule type" value="Genomic_DNA"/>
</dbReference>
<dbReference type="SUPFAM" id="SSF56349">
    <property type="entry name" value="DNA breaking-rejoining enzymes"/>
    <property type="match status" value="1"/>
</dbReference>
<dbReference type="GO" id="GO:0007059">
    <property type="term" value="P:chromosome segregation"/>
    <property type="evidence" value="ECO:0007669"/>
    <property type="project" value="UniProtKB-KW"/>
</dbReference>
<dbReference type="InterPro" id="IPR050090">
    <property type="entry name" value="Tyrosine_recombinase_XerCD"/>
</dbReference>
<dbReference type="GO" id="GO:0006310">
    <property type="term" value="P:DNA recombination"/>
    <property type="evidence" value="ECO:0007669"/>
    <property type="project" value="UniProtKB-KW"/>
</dbReference>
<dbReference type="Pfam" id="PF00589">
    <property type="entry name" value="Phage_integrase"/>
    <property type="match status" value="1"/>
</dbReference>
<proteinExistence type="predicted"/>
<evidence type="ECO:0000256" key="2">
    <source>
        <dbReference type="ARBA" id="ARBA00022908"/>
    </source>
</evidence>
<gene>
    <name evidence="5" type="ORF">L2749_14660</name>
</gene>
<evidence type="ECO:0000256" key="1">
    <source>
        <dbReference type="ARBA" id="ARBA00022829"/>
    </source>
</evidence>
<evidence type="ECO:0000313" key="5">
    <source>
        <dbReference type="EMBL" id="MCL1106482.1"/>
    </source>
</evidence>
<keyword evidence="2" id="KW-0229">DNA integration</keyword>
<name>A0A9X2CEP5_9GAMM</name>
<evidence type="ECO:0000256" key="3">
    <source>
        <dbReference type="ARBA" id="ARBA00023172"/>
    </source>
</evidence>
<evidence type="ECO:0000313" key="6">
    <source>
        <dbReference type="Proteomes" id="UP001139408"/>
    </source>
</evidence>
<dbReference type="PANTHER" id="PTHR30349:SF81">
    <property type="entry name" value="TYROSINE RECOMBINASE XERC"/>
    <property type="match status" value="1"/>
</dbReference>
<dbReference type="AlphaFoldDB" id="A0A9X2CEP5"/>
<accession>A0A9X2CEP5</accession>
<dbReference type="GO" id="GO:0015074">
    <property type="term" value="P:DNA integration"/>
    <property type="evidence" value="ECO:0007669"/>
    <property type="project" value="UniProtKB-KW"/>
</dbReference>
<dbReference type="RefSeq" id="WP_188926774.1">
    <property type="nucleotide sequence ID" value="NZ_BMQI01000055.1"/>
</dbReference>